<accession>A0A5M8PVJ7</accession>
<evidence type="ECO:0000313" key="3">
    <source>
        <dbReference type="Proteomes" id="UP000324767"/>
    </source>
</evidence>
<name>A0A5M8PVJ7_9LECA</name>
<evidence type="ECO:0000313" key="2">
    <source>
        <dbReference type="EMBL" id="KAA6412701.1"/>
    </source>
</evidence>
<sequence>MADALDNSSDTMDDTGDGPDFIPDALDNYSDTMDDIGDGPVLMPDRLYNDSDSLPDTEYYGSDSMDDTDNYSGSESAYTMLLKSRARLPWQVIDNLSLEAACIEAFEIPIAAQAGIIGAVETPSRERSIEEIDIIVAIRDQFVAVYSRSHRKMHESESKLRQLDALRQGIHHFHERMQYAFVETSKDNHRKAMVLAGDVVAWLWRLKMALWREVKVASESMDPWQSTTQPLTLACATILSINITPHTLPQTSTTPTALPTKSDLLALLTSLDILEQEFIKKYTTHHSNIHDLNGAQRTLEAGRAAFDPEEYDRSKFLVANFLDVVREGVGL</sequence>
<dbReference type="EMBL" id="VXIT01000005">
    <property type="protein sequence ID" value="KAA6412701.1"/>
    <property type="molecule type" value="Genomic_DNA"/>
</dbReference>
<dbReference type="AlphaFoldDB" id="A0A5M8PVJ7"/>
<gene>
    <name evidence="2" type="ORF">FRX48_03693</name>
</gene>
<feature type="region of interest" description="Disordered" evidence="1">
    <location>
        <begin position="1"/>
        <end position="30"/>
    </location>
</feature>
<comment type="caution">
    <text evidence="2">The sequence shown here is derived from an EMBL/GenBank/DDBJ whole genome shotgun (WGS) entry which is preliminary data.</text>
</comment>
<proteinExistence type="predicted"/>
<feature type="compositionally biased region" description="Polar residues" evidence="1">
    <location>
        <begin position="1"/>
        <end position="10"/>
    </location>
</feature>
<evidence type="ECO:0000256" key="1">
    <source>
        <dbReference type="SAM" id="MobiDB-lite"/>
    </source>
</evidence>
<protein>
    <submittedName>
        <fullName evidence="2">Uncharacterized protein</fullName>
    </submittedName>
</protein>
<dbReference type="Proteomes" id="UP000324767">
    <property type="component" value="Unassembled WGS sequence"/>
</dbReference>
<organism evidence="2 3">
    <name type="scientific">Lasallia pustulata</name>
    <dbReference type="NCBI Taxonomy" id="136370"/>
    <lineage>
        <taxon>Eukaryota</taxon>
        <taxon>Fungi</taxon>
        <taxon>Dikarya</taxon>
        <taxon>Ascomycota</taxon>
        <taxon>Pezizomycotina</taxon>
        <taxon>Lecanoromycetes</taxon>
        <taxon>OSLEUM clade</taxon>
        <taxon>Umbilicariomycetidae</taxon>
        <taxon>Umbilicariales</taxon>
        <taxon>Umbilicariaceae</taxon>
        <taxon>Lasallia</taxon>
    </lineage>
</organism>
<reference evidence="2 3" key="1">
    <citation type="submission" date="2019-09" db="EMBL/GenBank/DDBJ databases">
        <title>The hologenome of the rock-dwelling lichen Lasallia pustulata.</title>
        <authorList>
            <person name="Greshake Tzovaras B."/>
            <person name="Segers F."/>
            <person name="Bicker A."/>
            <person name="Dal Grande F."/>
            <person name="Otte J."/>
            <person name="Hankeln T."/>
            <person name="Schmitt I."/>
            <person name="Ebersberger I."/>
        </authorList>
    </citation>
    <scope>NUCLEOTIDE SEQUENCE [LARGE SCALE GENOMIC DNA]</scope>
    <source>
        <strain evidence="2">A1-1</strain>
    </source>
</reference>